<dbReference type="OrthoDB" id="447840at2759"/>
<keyword evidence="2" id="KW-0378">Hydrolase</keyword>
<dbReference type="PANTHER" id="PTHR11472">
    <property type="entry name" value="DNA REPAIR DEAD HELICASE RAD3/XP-D SUBFAMILY MEMBER"/>
    <property type="match status" value="1"/>
</dbReference>
<evidence type="ECO:0000256" key="3">
    <source>
        <dbReference type="ARBA" id="ARBA00022840"/>
    </source>
</evidence>
<dbReference type="InterPro" id="IPR045028">
    <property type="entry name" value="DinG/Rad3-like"/>
</dbReference>
<dbReference type="PANTHER" id="PTHR11472:SF1">
    <property type="entry name" value="GENERAL TRANSCRIPTION AND DNA REPAIR FACTOR IIH HELICASE SUBUNIT XPD"/>
    <property type="match status" value="1"/>
</dbReference>
<gene>
    <name evidence="5" type="ORF">PFLG_02419</name>
</gene>
<evidence type="ECO:0000256" key="2">
    <source>
        <dbReference type="ARBA" id="ARBA00022801"/>
    </source>
</evidence>
<dbReference type="SMART" id="SM00488">
    <property type="entry name" value="DEXDc2"/>
    <property type="match status" value="1"/>
</dbReference>
<dbReference type="GO" id="GO:0003678">
    <property type="term" value="F:DNA helicase activity"/>
    <property type="evidence" value="ECO:0007669"/>
    <property type="project" value="InterPro"/>
</dbReference>
<reference evidence="6" key="1">
    <citation type="submission" date="2015-07" db="EMBL/GenBank/DDBJ databases">
        <title>Annotation of Plasmodium falciparum RAJ116.</title>
        <authorList>
            <consortium name="The Broad Institute Genome Sequencing Platform"/>
            <person name="Volkman S.K."/>
            <person name="Neafsey D.E."/>
            <person name="Dash A.P."/>
            <person name="Chitnis C.E."/>
            <person name="Hartl D.L."/>
            <person name="Young S.K."/>
            <person name="Zeng Q."/>
            <person name="Koehrsen M."/>
            <person name="Alvarado L."/>
            <person name="Berlin A."/>
            <person name="Borenstein D."/>
            <person name="Chapman S.B."/>
            <person name="Chen Z."/>
            <person name="Engels R."/>
            <person name="Freedman E."/>
            <person name="Gellesch M."/>
            <person name="Goldberg J."/>
            <person name="Griggs A."/>
            <person name="Gujja S."/>
            <person name="Heilman E.R."/>
            <person name="Heiman D.I."/>
            <person name="Howarth C."/>
            <person name="Jen D."/>
            <person name="Larson L."/>
            <person name="Mehta T."/>
            <person name="Neiman D."/>
            <person name="Park D."/>
            <person name="Pearson M."/>
            <person name="Roberts A."/>
            <person name="Saif S."/>
            <person name="Shea T."/>
            <person name="Shenoy N."/>
            <person name="Sisk P."/>
            <person name="Stolte C."/>
            <person name="Sykes S."/>
            <person name="Walk T."/>
            <person name="White J."/>
            <person name="Yandava C."/>
            <person name="Haas B."/>
            <person name="Henn M.R."/>
            <person name="Nusbaum C."/>
            <person name="Birren B."/>
        </authorList>
    </citation>
    <scope>NUCLEOTIDE SEQUENCE [LARGE SCALE GENOMIC DNA]</scope>
    <source>
        <strain evidence="6">RAJ116</strain>
    </source>
</reference>
<evidence type="ECO:0000313" key="5">
    <source>
        <dbReference type="EMBL" id="KNC37739.1"/>
    </source>
</evidence>
<dbReference type="InterPro" id="IPR014013">
    <property type="entry name" value="Helic_SF1/SF2_ATP-bd_DinG/Rad3"/>
</dbReference>
<reference evidence="6" key="2">
    <citation type="submission" date="2015-07" db="EMBL/GenBank/DDBJ databases">
        <title>The genome sequence of Plasmodium falciparum RAJ116.</title>
        <authorList>
            <consortium name="The Broad Institute Genome Sequencing Platform"/>
            <person name="Volkman S.K."/>
            <person name="Neafsey D.E."/>
            <person name="Dash A.P."/>
            <person name="Chitnis C.E."/>
            <person name="Hartl D.L."/>
            <person name="Young S.K."/>
            <person name="Kodira C.D."/>
            <person name="Zeng Q."/>
            <person name="Koehrsen M."/>
            <person name="Godfrey P."/>
            <person name="Alvarado L."/>
            <person name="Berlin A."/>
            <person name="Borenstein D."/>
            <person name="Chen Z."/>
            <person name="Engels R."/>
            <person name="Freedman E."/>
            <person name="Gellesch M."/>
            <person name="Goldberg J."/>
            <person name="Griggs A."/>
            <person name="Gujja S."/>
            <person name="Heiman D."/>
            <person name="Hepburn T."/>
            <person name="Howarth C."/>
            <person name="Jen D."/>
            <person name="Larson L."/>
            <person name="Lewis B."/>
            <person name="Mehta T."/>
            <person name="Park D."/>
            <person name="Pearson M."/>
            <person name="Roberts A."/>
            <person name="Saif S."/>
            <person name="Shea T."/>
            <person name="Shenoy N."/>
            <person name="Sisk P."/>
            <person name="Stolte C."/>
            <person name="Sykes S."/>
            <person name="Walk T."/>
            <person name="White J."/>
            <person name="Yandava C."/>
            <person name="Wirth D.F."/>
            <person name="Nusbaum C."/>
            <person name="Birren B."/>
        </authorList>
    </citation>
    <scope>NUCLEOTIDE SEQUENCE [LARGE SCALE GENOMIC DNA]</scope>
    <source>
        <strain evidence="6">RAJ116</strain>
    </source>
</reference>
<name>A0A0L0D248_PLAFA</name>
<dbReference type="GO" id="GO:0003684">
    <property type="term" value="F:damaged DNA binding"/>
    <property type="evidence" value="ECO:0007669"/>
    <property type="project" value="TreeGrafter"/>
</dbReference>
<dbReference type="Proteomes" id="UP000054566">
    <property type="component" value="Unassembled WGS sequence"/>
</dbReference>
<dbReference type="AlphaFoldDB" id="A0A0L0D248"/>
<dbReference type="GO" id="GO:0016818">
    <property type="term" value="F:hydrolase activity, acting on acid anhydrides, in phosphorus-containing anhydrides"/>
    <property type="evidence" value="ECO:0007669"/>
    <property type="project" value="InterPro"/>
</dbReference>
<keyword evidence="3" id="KW-0067">ATP-binding</keyword>
<evidence type="ECO:0000256" key="1">
    <source>
        <dbReference type="ARBA" id="ARBA00022741"/>
    </source>
</evidence>
<dbReference type="EMBL" id="GG664665">
    <property type="protein sequence ID" value="KNC37739.1"/>
    <property type="molecule type" value="Genomic_DNA"/>
</dbReference>
<dbReference type="Pfam" id="PF04851">
    <property type="entry name" value="ResIII"/>
    <property type="match status" value="1"/>
</dbReference>
<accession>A0A0L0D248</accession>
<dbReference type="SUPFAM" id="SSF52540">
    <property type="entry name" value="P-loop containing nucleoside triphosphate hydrolases"/>
    <property type="match status" value="1"/>
</dbReference>
<dbReference type="InterPro" id="IPR006554">
    <property type="entry name" value="Helicase-like_DEXD_c2"/>
</dbReference>
<dbReference type="InterPro" id="IPR006935">
    <property type="entry name" value="Helicase/UvrB_N"/>
</dbReference>
<feature type="domain" description="Helicase ATP-binding" evidence="4">
    <location>
        <begin position="8"/>
        <end position="154"/>
    </location>
</feature>
<dbReference type="PROSITE" id="PS51193">
    <property type="entry name" value="HELICASE_ATP_BIND_2"/>
    <property type="match status" value="1"/>
</dbReference>
<organism evidence="5 6">
    <name type="scientific">Plasmodium falciparum RAJ116</name>
    <dbReference type="NCBI Taxonomy" id="580058"/>
    <lineage>
        <taxon>Eukaryota</taxon>
        <taxon>Sar</taxon>
        <taxon>Alveolata</taxon>
        <taxon>Apicomplexa</taxon>
        <taxon>Aconoidasida</taxon>
        <taxon>Haemosporida</taxon>
        <taxon>Plasmodiidae</taxon>
        <taxon>Plasmodium</taxon>
        <taxon>Plasmodium (Laverania)</taxon>
    </lineage>
</organism>
<keyword evidence="1" id="KW-0547">Nucleotide-binding</keyword>
<proteinExistence type="predicted"/>
<dbReference type="GO" id="GO:0005634">
    <property type="term" value="C:nucleus"/>
    <property type="evidence" value="ECO:0007669"/>
    <property type="project" value="TreeGrafter"/>
</dbReference>
<protein>
    <recommendedName>
        <fullName evidence="4">Helicase ATP-binding domain-containing protein</fullName>
    </recommendedName>
</protein>
<dbReference type="FunFam" id="3.40.50.300:FF:002032">
    <property type="entry name" value="DNA repair helicase RAD3, putative"/>
    <property type="match status" value="1"/>
</dbReference>
<dbReference type="Gene3D" id="3.40.50.300">
    <property type="entry name" value="P-loop containing nucleotide triphosphate hydrolases"/>
    <property type="match status" value="1"/>
</dbReference>
<dbReference type="GO" id="GO:0005524">
    <property type="term" value="F:ATP binding"/>
    <property type="evidence" value="ECO:0007669"/>
    <property type="project" value="UniProtKB-KW"/>
</dbReference>
<evidence type="ECO:0000259" key="4">
    <source>
        <dbReference type="PROSITE" id="PS51193"/>
    </source>
</evidence>
<evidence type="ECO:0000313" key="6">
    <source>
        <dbReference type="Proteomes" id="UP000054566"/>
    </source>
</evidence>
<dbReference type="GO" id="GO:0045951">
    <property type="term" value="P:positive regulation of mitotic recombination"/>
    <property type="evidence" value="ECO:0007669"/>
    <property type="project" value="TreeGrafter"/>
</dbReference>
<dbReference type="GO" id="GO:0006366">
    <property type="term" value="P:transcription by RNA polymerase II"/>
    <property type="evidence" value="ECO:0007669"/>
    <property type="project" value="TreeGrafter"/>
</dbReference>
<sequence length="154" mass="17943">MVVFNLDDVEIFFPYDYIYPEQYAYMKYLKKTLDSEGHCVLEMPTGTGKTVAIFSLITSYQYHKKDEGKFIFCTRTVAEMEKSLIELKKVIQYRINVMKQRKVEKLKNEKDDVNDVIKNDDVNDVINNDDEEGANNSLDGSKENVKDIISMMII</sequence>
<dbReference type="InterPro" id="IPR027417">
    <property type="entry name" value="P-loop_NTPase"/>
</dbReference>